<sequence length="157" mass="17152">MASGTGDSFSIDIDGESHSLLSAPNPSSQLVLAQKRELTDTLDLEKLVEYIGQVGKFIKIAYNGVNTAGPRFTDIQIKVQSLGYDITKLCNKSSVTIDNFRRTAETVSSTLESVYLFLLDGFDDAALMSVASLGKMAEKMTKLASELEKEFKEQAEN</sequence>
<name>A0A1X7SER1_AMPQE</name>
<protein>
    <submittedName>
        <fullName evidence="2">Uncharacterized protein</fullName>
    </submittedName>
</protein>
<dbReference type="STRING" id="400682.A0A1X7SER1"/>
<dbReference type="PANTHER" id="PTHR37508:SF1">
    <property type="entry name" value="TRANSMEMBRANE PROTEIN"/>
    <property type="match status" value="1"/>
</dbReference>
<dbReference type="InParanoid" id="A0A1X7SER1"/>
<dbReference type="AlphaFoldDB" id="A0A1X7SER1"/>
<feature type="coiled-coil region" evidence="1">
    <location>
        <begin position="130"/>
        <end position="157"/>
    </location>
</feature>
<keyword evidence="1" id="KW-0175">Coiled coil</keyword>
<dbReference type="EnsemblMetazoa" id="Aqu2.1.00537_001">
    <property type="protein sequence ID" value="Aqu2.1.00537_001"/>
    <property type="gene ID" value="Aqu2.1.00537"/>
</dbReference>
<accession>A0A1X7SER1</accession>
<proteinExistence type="predicted"/>
<evidence type="ECO:0000256" key="1">
    <source>
        <dbReference type="SAM" id="Coils"/>
    </source>
</evidence>
<organism evidence="2">
    <name type="scientific">Amphimedon queenslandica</name>
    <name type="common">Sponge</name>
    <dbReference type="NCBI Taxonomy" id="400682"/>
    <lineage>
        <taxon>Eukaryota</taxon>
        <taxon>Metazoa</taxon>
        <taxon>Porifera</taxon>
        <taxon>Demospongiae</taxon>
        <taxon>Heteroscleromorpha</taxon>
        <taxon>Haplosclerida</taxon>
        <taxon>Niphatidae</taxon>
        <taxon>Amphimedon</taxon>
    </lineage>
</organism>
<dbReference type="PANTHER" id="PTHR37508">
    <property type="entry name" value="TRANSMEMBRANE PROTEIN"/>
    <property type="match status" value="1"/>
</dbReference>
<reference evidence="2" key="1">
    <citation type="submission" date="2017-05" db="UniProtKB">
        <authorList>
            <consortium name="EnsemblMetazoa"/>
        </authorList>
    </citation>
    <scope>IDENTIFICATION</scope>
</reference>
<evidence type="ECO:0000313" key="2">
    <source>
        <dbReference type="EnsemblMetazoa" id="Aqu2.1.00537_001"/>
    </source>
</evidence>